<feature type="transmembrane region" description="Helical" evidence="1">
    <location>
        <begin position="80"/>
        <end position="101"/>
    </location>
</feature>
<feature type="transmembrane region" description="Helical" evidence="1">
    <location>
        <begin position="121"/>
        <end position="147"/>
    </location>
</feature>
<evidence type="ECO:0000313" key="2">
    <source>
        <dbReference type="EMBL" id="KAJ8034939.1"/>
    </source>
</evidence>
<dbReference type="Proteomes" id="UP001152320">
    <property type="component" value="Chromosome 10"/>
</dbReference>
<evidence type="ECO:0000313" key="3">
    <source>
        <dbReference type="Proteomes" id="UP001152320"/>
    </source>
</evidence>
<gene>
    <name evidence="2" type="ORF">HOLleu_21973</name>
</gene>
<name>A0A9Q1BYN0_HOLLE</name>
<keyword evidence="1" id="KW-0812">Transmembrane</keyword>
<dbReference type="EMBL" id="JAIZAY010000010">
    <property type="protein sequence ID" value="KAJ8034939.1"/>
    <property type="molecule type" value="Genomic_DNA"/>
</dbReference>
<feature type="transmembrane region" description="Helical" evidence="1">
    <location>
        <begin position="47"/>
        <end position="68"/>
    </location>
</feature>
<accession>A0A9Q1BYN0</accession>
<comment type="caution">
    <text evidence="2">The sequence shown here is derived from an EMBL/GenBank/DDBJ whole genome shotgun (WGS) entry which is preliminary data.</text>
</comment>
<reference evidence="2" key="1">
    <citation type="submission" date="2021-10" db="EMBL/GenBank/DDBJ databases">
        <title>Tropical sea cucumber genome reveals ecological adaptation and Cuvierian tubules defense mechanism.</title>
        <authorList>
            <person name="Chen T."/>
        </authorList>
    </citation>
    <scope>NUCLEOTIDE SEQUENCE</scope>
    <source>
        <strain evidence="2">Nanhai2018</strain>
        <tissue evidence="2">Muscle</tissue>
    </source>
</reference>
<keyword evidence="1" id="KW-1133">Transmembrane helix</keyword>
<dbReference type="AlphaFoldDB" id="A0A9Q1BYN0"/>
<proteinExistence type="predicted"/>
<keyword evidence="3" id="KW-1185">Reference proteome</keyword>
<sequence length="157" mass="17423">MAENQVCTSCSLIWSFVQILGALAGTAISIVLYFITCEENKLEAHCITIPGVVWAIIINVVLLVTGLLSMCAVCSENKLLVGWSFILNVLSTFFCVAWIVLSGIYVRDIDDAKKEELIDEFSILILVLFSSEMIICIILVCASWTFLLEEADRNEGY</sequence>
<organism evidence="2 3">
    <name type="scientific">Holothuria leucospilota</name>
    <name type="common">Black long sea cucumber</name>
    <name type="synonym">Mertensiothuria leucospilota</name>
    <dbReference type="NCBI Taxonomy" id="206669"/>
    <lineage>
        <taxon>Eukaryota</taxon>
        <taxon>Metazoa</taxon>
        <taxon>Echinodermata</taxon>
        <taxon>Eleutherozoa</taxon>
        <taxon>Echinozoa</taxon>
        <taxon>Holothuroidea</taxon>
        <taxon>Aspidochirotacea</taxon>
        <taxon>Aspidochirotida</taxon>
        <taxon>Holothuriidae</taxon>
        <taxon>Holothuria</taxon>
    </lineage>
</organism>
<protein>
    <submittedName>
        <fullName evidence="2">Uncharacterized protein</fullName>
    </submittedName>
</protein>
<feature type="transmembrane region" description="Helical" evidence="1">
    <location>
        <begin position="12"/>
        <end position="35"/>
    </location>
</feature>
<keyword evidence="1" id="KW-0472">Membrane</keyword>
<evidence type="ECO:0000256" key="1">
    <source>
        <dbReference type="SAM" id="Phobius"/>
    </source>
</evidence>